<dbReference type="Pfam" id="PF13472">
    <property type="entry name" value="Lipase_GDSL_2"/>
    <property type="match status" value="1"/>
</dbReference>
<dbReference type="PANTHER" id="PTHR30383:SF5">
    <property type="entry name" value="SGNH HYDROLASE-TYPE ESTERASE DOMAIN-CONTAINING PROTEIN"/>
    <property type="match status" value="1"/>
</dbReference>
<evidence type="ECO:0000313" key="4">
    <source>
        <dbReference type="Proteomes" id="UP000268007"/>
    </source>
</evidence>
<gene>
    <name evidence="3" type="ORF">BDD43_0018</name>
</gene>
<dbReference type="EMBL" id="RBKU01000001">
    <property type="protein sequence ID" value="RKR79932.1"/>
    <property type="molecule type" value="Genomic_DNA"/>
</dbReference>
<reference evidence="3 4" key="1">
    <citation type="submission" date="2018-10" db="EMBL/GenBank/DDBJ databases">
        <title>Genomic Encyclopedia of Archaeal and Bacterial Type Strains, Phase II (KMG-II): from individual species to whole genera.</title>
        <authorList>
            <person name="Goeker M."/>
        </authorList>
    </citation>
    <scope>NUCLEOTIDE SEQUENCE [LARGE SCALE GENOMIC DNA]</scope>
    <source>
        <strain evidence="3 4">DSM 18602</strain>
    </source>
</reference>
<evidence type="ECO:0000313" key="3">
    <source>
        <dbReference type="EMBL" id="RKR79932.1"/>
    </source>
</evidence>
<dbReference type="PANTHER" id="PTHR30383">
    <property type="entry name" value="THIOESTERASE 1/PROTEASE 1/LYSOPHOSPHOLIPASE L1"/>
    <property type="match status" value="1"/>
</dbReference>
<accession>A0A495ITN2</accession>
<comment type="caution">
    <text evidence="3">The sequence shown here is derived from an EMBL/GenBank/DDBJ whole genome shotgun (WGS) entry which is preliminary data.</text>
</comment>
<dbReference type="OrthoDB" id="9796689at2"/>
<dbReference type="AlphaFoldDB" id="A0A495ITN2"/>
<dbReference type="InterPro" id="IPR013830">
    <property type="entry name" value="SGNH_hydro"/>
</dbReference>
<feature type="domain" description="SGNH hydrolase-type esterase" evidence="2">
    <location>
        <begin position="28"/>
        <end position="202"/>
    </location>
</feature>
<keyword evidence="4" id="KW-1185">Reference proteome</keyword>
<feature type="signal peptide" evidence="1">
    <location>
        <begin position="1"/>
        <end position="20"/>
    </location>
</feature>
<evidence type="ECO:0000256" key="1">
    <source>
        <dbReference type="SAM" id="SignalP"/>
    </source>
</evidence>
<dbReference type="Gene3D" id="3.40.50.1110">
    <property type="entry name" value="SGNH hydrolase"/>
    <property type="match status" value="1"/>
</dbReference>
<proteinExistence type="predicted"/>
<feature type="chain" id="PRO_5019861373" evidence="1">
    <location>
        <begin position="21"/>
        <end position="263"/>
    </location>
</feature>
<dbReference type="SUPFAM" id="SSF52266">
    <property type="entry name" value="SGNH hydrolase"/>
    <property type="match status" value="1"/>
</dbReference>
<dbReference type="InterPro" id="IPR051532">
    <property type="entry name" value="Ester_Hydrolysis_Enzymes"/>
</dbReference>
<evidence type="ECO:0000259" key="2">
    <source>
        <dbReference type="Pfam" id="PF13472"/>
    </source>
</evidence>
<dbReference type="GO" id="GO:0004622">
    <property type="term" value="F:phosphatidylcholine lysophospholipase activity"/>
    <property type="evidence" value="ECO:0007669"/>
    <property type="project" value="TreeGrafter"/>
</dbReference>
<dbReference type="Proteomes" id="UP000268007">
    <property type="component" value="Unassembled WGS sequence"/>
</dbReference>
<protein>
    <submittedName>
        <fullName evidence="3">Lysophospholipase L1-like esterase</fullName>
    </submittedName>
</protein>
<organism evidence="3 4">
    <name type="scientific">Mucilaginibacter gracilis</name>
    <dbReference type="NCBI Taxonomy" id="423350"/>
    <lineage>
        <taxon>Bacteria</taxon>
        <taxon>Pseudomonadati</taxon>
        <taxon>Bacteroidota</taxon>
        <taxon>Sphingobacteriia</taxon>
        <taxon>Sphingobacteriales</taxon>
        <taxon>Sphingobacteriaceae</taxon>
        <taxon>Mucilaginibacter</taxon>
    </lineage>
</organism>
<name>A0A495ITN2_9SPHI</name>
<keyword evidence="1" id="KW-0732">Signal</keyword>
<dbReference type="InterPro" id="IPR036514">
    <property type="entry name" value="SGNH_hydro_sf"/>
</dbReference>
<dbReference type="RefSeq" id="WP_121195529.1">
    <property type="nucleotide sequence ID" value="NZ_RBKU01000001.1"/>
</dbReference>
<sequence>MKSYKYLLFLLALFVLPCEAQNKIRVACIGNSITYGYLIPDREHNSYPAQLQALLGDRYEVMNFGSSGKTALHAGGNAYIDTKQYQDALASKADIIFIKLGTNDSRPYYRKYIDSFYTNYKALVQQFKMLASSPRVVLLYPVVNYLNPKPGDDYNMDIPNLIIPVIQQVAAEEHCEMIDLHSLLIGHPEMFKDKLHPDSAGAGMIARRLYQFLVPAKKSGAIRHQHIKSYKELVLFNGNVPKLWKRSHNVYRRNQRKAFENTI</sequence>